<feature type="compositionally biased region" description="Basic and acidic residues" evidence="9">
    <location>
        <begin position="826"/>
        <end position="837"/>
    </location>
</feature>
<feature type="compositionally biased region" description="Basic and acidic residues" evidence="9">
    <location>
        <begin position="866"/>
        <end position="893"/>
    </location>
</feature>
<keyword evidence="7" id="KW-0862">Zinc</keyword>
<feature type="region of interest" description="Disordered" evidence="9">
    <location>
        <begin position="35"/>
        <end position="241"/>
    </location>
</feature>
<evidence type="ECO:0000259" key="10">
    <source>
        <dbReference type="PROSITE" id="PS51747"/>
    </source>
</evidence>
<evidence type="ECO:0000256" key="2">
    <source>
        <dbReference type="ARBA" id="ARBA00011738"/>
    </source>
</evidence>
<keyword evidence="12" id="KW-1185">Reference proteome</keyword>
<dbReference type="Gene3D" id="3.40.140.10">
    <property type="entry name" value="Cytidine Deaminase, domain 2"/>
    <property type="match status" value="1"/>
</dbReference>
<dbReference type="InterPro" id="IPR002125">
    <property type="entry name" value="CMP_dCMP_dom"/>
</dbReference>
<dbReference type="Pfam" id="PF00383">
    <property type="entry name" value="dCMP_cyt_deam_1"/>
    <property type="match status" value="1"/>
</dbReference>
<dbReference type="GO" id="GO:0002100">
    <property type="term" value="P:tRNA wobble adenosine to inosine editing"/>
    <property type="evidence" value="ECO:0007669"/>
    <property type="project" value="InterPro"/>
</dbReference>
<dbReference type="HAMAP" id="MF_00972">
    <property type="entry name" value="tRNA_aden_deaminase"/>
    <property type="match status" value="1"/>
</dbReference>
<feature type="region of interest" description="Disordered" evidence="9">
    <location>
        <begin position="715"/>
        <end position="772"/>
    </location>
</feature>
<keyword evidence="6" id="KW-0378">Hydrolase</keyword>
<name>A0A314KL20_NICAT</name>
<feature type="compositionally biased region" description="Polar residues" evidence="9">
    <location>
        <begin position="894"/>
        <end position="903"/>
    </location>
</feature>
<dbReference type="GO" id="GO:0009507">
    <property type="term" value="C:chloroplast"/>
    <property type="evidence" value="ECO:0007669"/>
    <property type="project" value="TreeGrafter"/>
</dbReference>
<evidence type="ECO:0000256" key="5">
    <source>
        <dbReference type="ARBA" id="ARBA00022723"/>
    </source>
</evidence>
<gene>
    <name evidence="11" type="primary">TADA_0</name>
    <name evidence="11" type="ORF">A4A49_15547</name>
</gene>
<dbReference type="EMBL" id="MJEQ01001660">
    <property type="protein sequence ID" value="OIT29882.1"/>
    <property type="molecule type" value="Genomic_DNA"/>
</dbReference>
<dbReference type="PROSITE" id="PS51747">
    <property type="entry name" value="CYT_DCMP_DEAMINASES_2"/>
    <property type="match status" value="1"/>
</dbReference>
<feature type="region of interest" description="Disordered" evidence="9">
    <location>
        <begin position="1186"/>
        <end position="1205"/>
    </location>
</feature>
<feature type="compositionally biased region" description="Pro residues" evidence="9">
    <location>
        <begin position="1266"/>
        <end position="1314"/>
    </location>
</feature>
<dbReference type="Proteomes" id="UP000187609">
    <property type="component" value="Unassembled WGS sequence"/>
</dbReference>
<protein>
    <recommendedName>
        <fullName evidence="3">tRNA(adenine(34)) deaminase</fullName>
        <ecNumber evidence="3">3.5.4.33</ecNumber>
    </recommendedName>
</protein>
<dbReference type="STRING" id="49451.A0A314KL20"/>
<dbReference type="CDD" id="cd01285">
    <property type="entry name" value="nucleoside_deaminase"/>
    <property type="match status" value="1"/>
</dbReference>
<feature type="compositionally biased region" description="Basic and acidic residues" evidence="9">
    <location>
        <begin position="533"/>
        <end position="560"/>
    </location>
</feature>
<feature type="region of interest" description="Disordered" evidence="9">
    <location>
        <begin position="622"/>
        <end position="646"/>
    </location>
</feature>
<feature type="region of interest" description="Disordered" evidence="9">
    <location>
        <begin position="797"/>
        <end position="903"/>
    </location>
</feature>
<feature type="region of interest" description="Disordered" evidence="9">
    <location>
        <begin position="1258"/>
        <end position="1463"/>
    </location>
</feature>
<dbReference type="EC" id="3.5.4.33" evidence="3"/>
<reference evidence="11" key="1">
    <citation type="submission" date="2016-11" db="EMBL/GenBank/DDBJ databases">
        <title>The genome of Nicotiana attenuata.</title>
        <authorList>
            <person name="Xu S."/>
            <person name="Brockmoeller T."/>
            <person name="Gaquerel E."/>
            <person name="Navarro A."/>
            <person name="Kuhl H."/>
            <person name="Gase K."/>
            <person name="Ling Z."/>
            <person name="Zhou W."/>
            <person name="Kreitzer C."/>
            <person name="Stanke M."/>
            <person name="Tang H."/>
            <person name="Lyons E."/>
            <person name="Pandey P."/>
            <person name="Pandey S.P."/>
            <person name="Timmermann B."/>
            <person name="Baldwin I.T."/>
        </authorList>
    </citation>
    <scope>NUCLEOTIDE SEQUENCE [LARGE SCALE GENOMIC DNA]</scope>
    <source>
        <strain evidence="11">UT</strain>
    </source>
</reference>
<feature type="compositionally biased region" description="Basic residues" evidence="9">
    <location>
        <begin position="1420"/>
        <end position="1435"/>
    </location>
</feature>
<feature type="region of interest" description="Disordered" evidence="9">
    <location>
        <begin position="318"/>
        <end position="377"/>
    </location>
</feature>
<feature type="domain" description="CMP/dCMP-type deaminase" evidence="10">
    <location>
        <begin position="1022"/>
        <end position="1144"/>
    </location>
</feature>
<accession>A0A314KL20</accession>
<comment type="cofactor">
    <cofactor evidence="1">
        <name>Zn(2+)</name>
        <dbReference type="ChEBI" id="CHEBI:29105"/>
    </cofactor>
</comment>
<dbReference type="InterPro" id="IPR028883">
    <property type="entry name" value="tRNA_aden_deaminase"/>
</dbReference>
<evidence type="ECO:0000256" key="1">
    <source>
        <dbReference type="ARBA" id="ARBA00001947"/>
    </source>
</evidence>
<comment type="catalytic activity">
    <reaction evidence="8">
        <text>adenosine(34) in tRNA + H2O + H(+) = inosine(34) in tRNA + NH4(+)</text>
        <dbReference type="Rhea" id="RHEA:43168"/>
        <dbReference type="Rhea" id="RHEA-COMP:10373"/>
        <dbReference type="Rhea" id="RHEA-COMP:10374"/>
        <dbReference type="ChEBI" id="CHEBI:15377"/>
        <dbReference type="ChEBI" id="CHEBI:15378"/>
        <dbReference type="ChEBI" id="CHEBI:28938"/>
        <dbReference type="ChEBI" id="CHEBI:74411"/>
        <dbReference type="ChEBI" id="CHEBI:82852"/>
        <dbReference type="EC" id="3.5.4.33"/>
    </reaction>
</comment>
<dbReference type="InterPro" id="IPR016193">
    <property type="entry name" value="Cytidine_deaminase-like"/>
</dbReference>
<feature type="compositionally biased region" description="Low complexity" evidence="9">
    <location>
        <begin position="565"/>
        <end position="577"/>
    </location>
</feature>
<feature type="compositionally biased region" description="Basic and acidic residues" evidence="9">
    <location>
        <begin position="848"/>
        <end position="858"/>
    </location>
</feature>
<evidence type="ECO:0000256" key="7">
    <source>
        <dbReference type="ARBA" id="ARBA00022833"/>
    </source>
</evidence>
<feature type="compositionally biased region" description="Low complexity" evidence="9">
    <location>
        <begin position="1315"/>
        <end position="1325"/>
    </location>
</feature>
<keyword evidence="4" id="KW-0819">tRNA processing</keyword>
<feature type="compositionally biased region" description="Basic and acidic residues" evidence="9">
    <location>
        <begin position="40"/>
        <end position="50"/>
    </location>
</feature>
<dbReference type="Gramene" id="OIT29882">
    <property type="protein sequence ID" value="OIT29882"/>
    <property type="gene ID" value="A4A49_15547"/>
</dbReference>
<evidence type="ECO:0000256" key="4">
    <source>
        <dbReference type="ARBA" id="ARBA00022694"/>
    </source>
</evidence>
<feature type="region of interest" description="Disordered" evidence="9">
    <location>
        <begin position="533"/>
        <end position="585"/>
    </location>
</feature>
<feature type="compositionally biased region" description="Low complexity" evidence="9">
    <location>
        <begin position="221"/>
        <end position="232"/>
    </location>
</feature>
<comment type="caution">
    <text evidence="11">The sequence shown here is derived from an EMBL/GenBank/DDBJ whole genome shotgun (WGS) entry which is preliminary data.</text>
</comment>
<evidence type="ECO:0000256" key="9">
    <source>
        <dbReference type="SAM" id="MobiDB-lite"/>
    </source>
</evidence>
<dbReference type="GO" id="GO:0052717">
    <property type="term" value="F:tRNA-specific adenosine-34 deaminase activity"/>
    <property type="evidence" value="ECO:0007669"/>
    <property type="project" value="UniProtKB-EC"/>
</dbReference>
<evidence type="ECO:0000256" key="8">
    <source>
        <dbReference type="ARBA" id="ARBA00048045"/>
    </source>
</evidence>
<evidence type="ECO:0000313" key="12">
    <source>
        <dbReference type="Proteomes" id="UP000187609"/>
    </source>
</evidence>
<feature type="compositionally biased region" description="Basic and acidic residues" evidence="9">
    <location>
        <begin position="318"/>
        <end position="328"/>
    </location>
</feature>
<proteinExistence type="inferred from homology"/>
<evidence type="ECO:0000256" key="3">
    <source>
        <dbReference type="ARBA" id="ARBA00012740"/>
    </source>
</evidence>
<feature type="compositionally biased region" description="Low complexity" evidence="9">
    <location>
        <begin position="336"/>
        <end position="345"/>
    </location>
</feature>
<feature type="compositionally biased region" description="Basic and acidic residues" evidence="9">
    <location>
        <begin position="73"/>
        <end position="220"/>
    </location>
</feature>
<dbReference type="FunFam" id="3.40.140.10:FF:000005">
    <property type="entry name" value="tRNA-specific adenosine deaminase"/>
    <property type="match status" value="1"/>
</dbReference>
<feature type="compositionally biased region" description="Pro residues" evidence="9">
    <location>
        <begin position="1437"/>
        <end position="1449"/>
    </location>
</feature>
<comment type="subunit">
    <text evidence="2">Homodimer.</text>
</comment>
<dbReference type="PANTHER" id="PTHR11079">
    <property type="entry name" value="CYTOSINE DEAMINASE FAMILY MEMBER"/>
    <property type="match status" value="1"/>
</dbReference>
<feature type="compositionally biased region" description="Pro residues" evidence="9">
    <location>
        <begin position="1326"/>
        <end position="1403"/>
    </location>
</feature>
<evidence type="ECO:0000256" key="6">
    <source>
        <dbReference type="ARBA" id="ARBA00022801"/>
    </source>
</evidence>
<dbReference type="SUPFAM" id="SSF53927">
    <property type="entry name" value="Cytidine deaminase-like"/>
    <property type="match status" value="1"/>
</dbReference>
<organism evidence="11 12">
    <name type="scientific">Nicotiana attenuata</name>
    <name type="common">Coyote tobacco</name>
    <dbReference type="NCBI Taxonomy" id="49451"/>
    <lineage>
        <taxon>Eukaryota</taxon>
        <taxon>Viridiplantae</taxon>
        <taxon>Streptophyta</taxon>
        <taxon>Embryophyta</taxon>
        <taxon>Tracheophyta</taxon>
        <taxon>Spermatophyta</taxon>
        <taxon>Magnoliopsida</taxon>
        <taxon>eudicotyledons</taxon>
        <taxon>Gunneridae</taxon>
        <taxon>Pentapetalae</taxon>
        <taxon>asterids</taxon>
        <taxon>lamiids</taxon>
        <taxon>Solanales</taxon>
        <taxon>Solanaceae</taxon>
        <taxon>Nicotianoideae</taxon>
        <taxon>Nicotianeae</taxon>
        <taxon>Nicotiana</taxon>
    </lineage>
</organism>
<sequence>MSEGSGVSEFDEAEVMLSLLTEDVDEELFGVRGRNGRSSKRIEVEKRKNESGSNYVVKKKGDKLGNVGSKSRYKYESEVIPSRKEEKRREENKREDERASFLRRESRGTNRKEEERASLLRESHRDRAREDERASLLVRESRGTNCKEEERASLLRESHRDRAREEGRETLLRRESRGTRHKEEERASFLKESHSERTREEERESLSRREDHRQRLRKDGSSCSSYYSASSSELDNESEMQIEDERFEEELSGKYGGELKSEGVARYDGVYGRDQKYTAKQGVVSRKDDSVVGLYGAAGDWRKKSEKRLIDISTEEIASRKESKEMHSRISQIHGSSSEQVSGSSKKYDGAKQESASLTKFEGQTSGQHGQAGQSNTSMKFKLFVDTSESYGLRSRTAYGTRTSVHETEETSNEALSQIQLAREEYSKKVESIIKEDEYRRRAHRLNLESNMQKNDIKRESAIERVSDTELRKKVSNEHHQSSQITELVELREGTEQLTKVDEKRTYVSHGKSETRMKNQEDYTNLVNKSSVEYKDHSSQARIRDARRTKSVMESHEEKTVLGASSTSTTHYSDTTSLEVTETNKREVKASSQVLSGRSSIMESKSGFSAQEVSDSGIKRGFPLQHEHIPDRPSQPQHKTHGESRRDEVLGLPLNFPSHEDALGSADRLQKSSTQYVGEFVEKVRHEISNSEILKEKKTSETKLIYEGEQHSEKVLGQHGSGDSQSNEHESRQSSLVSAAKGPSDEMWDVTEPSVREPPEIEVSEDADKEQKAIVKRSGRSLWNIIGDVVQLRWMSRSDRHSSTSKSGGRSSPNQSTSSETWFSGHEAEDNNNEDAKNKRRLNQESASIDRHRQERLNQESASFRHRQEMVRSHSHEEASSSSSSREHMKGTRVETSASPIVSESILPSKTIALPSAEDTPGKNFEGTSGSIVPEGVLPLPSIQVRRSPIIEEITEAGQAVPSSSSEGQAVSETAAVFSEVWGSKVKDAEMRQRRFLRSDQFVKDKFDEWEEAYKLESEQRKIDEIFMREALVEAKKAADNWEVPVGAVLVHDGKIVARGCNLVEELRDSTAHAEMLCIREASNTLRTWRLSDTTLYVTLEPCPMCAGAILQARVDTVVWGAPNKLLGADGSWIRLFPNGDEVNVSEPTDKPPAPVHPFHPKITIRRGVLASECADAMQQFFRLRRKKKEKKSDPPTPPSCLPISSHQPKFLSKIHDVFHIIELLTINSLHNMASSQFVYLSTCFCIWLVMANAQAPAASPSTPTTTPPPTTTPVVASPPPSTPPPTTTPPPSTTPVAPSQPPATSAAPPPISVPSPKVAPVSTPTIPPPQPPPTPPVSSPSQPPVTPPPAPVASPPAVPPALPPPQISPAPAPLPPPVSPPKAPPAPAPTPVTQPPAPPPAIVSPVATPELAPSPAPAHGKHKRKKHKHKHHHAPAPAPTVPSPPAPPTVQESVDVTPAPSPTLNLNGATVLLQGSRSRMWMNAGLAMTILLAIII</sequence>
<feature type="compositionally biased region" description="Polar residues" evidence="9">
    <location>
        <begin position="813"/>
        <end position="822"/>
    </location>
</feature>
<keyword evidence="5" id="KW-0479">Metal-binding</keyword>
<feature type="compositionally biased region" description="Polar residues" evidence="9">
    <location>
        <begin position="354"/>
        <end position="377"/>
    </location>
</feature>
<evidence type="ECO:0000313" key="11">
    <source>
        <dbReference type="EMBL" id="OIT29882.1"/>
    </source>
</evidence>
<dbReference type="GO" id="GO:0046872">
    <property type="term" value="F:metal ion binding"/>
    <property type="evidence" value="ECO:0007669"/>
    <property type="project" value="UniProtKB-KW"/>
</dbReference>
<dbReference type="SMR" id="A0A314KL20"/>
<dbReference type="PANTHER" id="PTHR11079:SF179">
    <property type="entry name" value="TRNA(ADENINE(34)) DEAMINASE, CHLOROPLASTIC"/>
    <property type="match status" value="1"/>
</dbReference>